<evidence type="ECO:0000313" key="20">
    <source>
        <dbReference type="EMBL" id="KIA75415.1"/>
    </source>
</evidence>
<evidence type="ECO:0000256" key="9">
    <source>
        <dbReference type="ARBA" id="ARBA00022842"/>
    </source>
</evidence>
<dbReference type="EC" id="2.5.1.1" evidence="6"/>
<evidence type="ECO:0000256" key="6">
    <source>
        <dbReference type="ARBA" id="ARBA00012833"/>
    </source>
</evidence>
<comment type="catalytic activity">
    <reaction evidence="17">
        <text>isopentenyl diphosphate + dimethylallyl diphosphate = (2E)-geranyl diphosphate + diphosphate</text>
        <dbReference type="Rhea" id="RHEA:22408"/>
        <dbReference type="ChEBI" id="CHEBI:33019"/>
        <dbReference type="ChEBI" id="CHEBI:57623"/>
        <dbReference type="ChEBI" id="CHEBI:58057"/>
        <dbReference type="ChEBI" id="CHEBI:128769"/>
        <dbReference type="EC" id="2.5.1.1"/>
    </reaction>
</comment>
<dbReference type="PANTHER" id="PTHR12001">
    <property type="entry name" value="GERANYLGERANYL PYROPHOSPHATE SYNTHASE"/>
    <property type="match status" value="1"/>
</dbReference>
<name>A0A0C1C310_ASPUT</name>
<evidence type="ECO:0000256" key="1">
    <source>
        <dbReference type="ARBA" id="ARBA00001946"/>
    </source>
</evidence>
<keyword evidence="9" id="KW-0460">Magnesium</keyword>
<sequence>MPATMMFDTLNAPQPYQEHYPPRWNVHHPSLPLTNGHSVTLNGKIAAAVTNGADTQRQHKSREEEIISAPVQYITTLPGKDIRGKLISAFNEWFQIPDEQLEIIKRVVGLLHVASLLIDDIEDYSKLRRGFPVAHSIFGIPQTINSANYAYFQAQSEVLKLRRCESALRIFTEELLRLHRGQGMDLYWRDSLTCPSEEEYLDMVANKTGGLFRLAIKLIQLESDVDEDCVPLVDLLGIIFQIRDDYQNLQSDQYAKNKGFGEDITEGKFSYPIVHSIRSSSSSSGGSGSDGSLQLLNILRQKTEDEAVKRYTIRILENTGSFEYTRHKLRDLTAKAREMLAGLREEGAGKGAAGLLGILDFLELKE</sequence>
<comment type="similarity">
    <text evidence="3 19">Belongs to the FPP/GGPP synthase family.</text>
</comment>
<dbReference type="GO" id="GO:0043386">
    <property type="term" value="P:mycotoxin biosynthetic process"/>
    <property type="evidence" value="ECO:0007669"/>
    <property type="project" value="UniProtKB-ARBA"/>
</dbReference>
<dbReference type="Proteomes" id="UP000053475">
    <property type="component" value="Unassembled WGS sequence"/>
</dbReference>
<evidence type="ECO:0000256" key="5">
    <source>
        <dbReference type="ARBA" id="ARBA00012439"/>
    </source>
</evidence>
<evidence type="ECO:0000256" key="19">
    <source>
        <dbReference type="RuleBase" id="RU004466"/>
    </source>
</evidence>
<dbReference type="EC" id="2.5.1.29" evidence="4"/>
<dbReference type="PROSITE" id="PS00723">
    <property type="entry name" value="POLYPRENYL_SYNTHASE_1"/>
    <property type="match status" value="1"/>
</dbReference>
<keyword evidence="7 19" id="KW-0808">Transferase</keyword>
<gene>
    <name evidence="20" type="ORF">HK57_00135</name>
</gene>
<dbReference type="AlphaFoldDB" id="A0A0C1C310"/>
<dbReference type="GO" id="GO:0004311">
    <property type="term" value="F:geranylgeranyl diphosphate synthase activity"/>
    <property type="evidence" value="ECO:0007669"/>
    <property type="project" value="UniProtKB-EC"/>
</dbReference>
<dbReference type="SUPFAM" id="SSF48576">
    <property type="entry name" value="Terpenoid synthases"/>
    <property type="match status" value="1"/>
</dbReference>
<dbReference type="SFLD" id="SFLDS00005">
    <property type="entry name" value="Isoprenoid_Synthase_Type_I"/>
    <property type="match status" value="1"/>
</dbReference>
<dbReference type="GO" id="GO:0004337">
    <property type="term" value="F:(2E,6E)-farnesyl diphosphate synthase activity"/>
    <property type="evidence" value="ECO:0007669"/>
    <property type="project" value="UniProtKB-EC"/>
</dbReference>
<evidence type="ECO:0000256" key="17">
    <source>
        <dbReference type="ARBA" id="ARBA00049291"/>
    </source>
</evidence>
<keyword evidence="8" id="KW-0479">Metal-binding</keyword>
<dbReference type="InterPro" id="IPR033749">
    <property type="entry name" value="Polyprenyl_synt_CS"/>
</dbReference>
<comment type="cofactor">
    <cofactor evidence="1">
        <name>Mg(2+)</name>
        <dbReference type="ChEBI" id="CHEBI:18420"/>
    </cofactor>
</comment>
<proteinExistence type="inferred from homology"/>
<accession>A0A0C1C310</accession>
<dbReference type="InterPro" id="IPR000092">
    <property type="entry name" value="Polyprenyl_synt"/>
</dbReference>
<comment type="catalytic activity">
    <reaction evidence="18">
        <text>isopentenyl diphosphate + (2E)-geranyl diphosphate = (2E,6E)-farnesyl diphosphate + diphosphate</text>
        <dbReference type="Rhea" id="RHEA:19361"/>
        <dbReference type="ChEBI" id="CHEBI:33019"/>
        <dbReference type="ChEBI" id="CHEBI:58057"/>
        <dbReference type="ChEBI" id="CHEBI:128769"/>
        <dbReference type="ChEBI" id="CHEBI:175763"/>
        <dbReference type="EC" id="2.5.1.10"/>
    </reaction>
</comment>
<dbReference type="GO" id="GO:0046165">
    <property type="term" value="P:alcohol biosynthetic process"/>
    <property type="evidence" value="ECO:0007669"/>
    <property type="project" value="UniProtKB-ARBA"/>
</dbReference>
<dbReference type="EC" id="2.5.1.10" evidence="5"/>
<comment type="catalytic activity">
    <reaction evidence="16">
        <text>isopentenyl diphosphate + (2E,6E)-farnesyl diphosphate = (2E,6E,10E)-geranylgeranyl diphosphate + diphosphate</text>
        <dbReference type="Rhea" id="RHEA:17653"/>
        <dbReference type="ChEBI" id="CHEBI:33019"/>
        <dbReference type="ChEBI" id="CHEBI:58756"/>
        <dbReference type="ChEBI" id="CHEBI:128769"/>
        <dbReference type="ChEBI" id="CHEBI:175763"/>
        <dbReference type="EC" id="2.5.1.29"/>
    </reaction>
</comment>
<dbReference type="PROSITE" id="PS00444">
    <property type="entry name" value="POLYPRENYL_SYNTHASE_2"/>
    <property type="match status" value="1"/>
</dbReference>
<evidence type="ECO:0000256" key="14">
    <source>
        <dbReference type="ARBA" id="ARBA00032873"/>
    </source>
</evidence>
<comment type="pathway">
    <text evidence="2">Secondary metabolite biosynthesis; terpenoid biosynthesis.</text>
</comment>
<evidence type="ECO:0000256" key="4">
    <source>
        <dbReference type="ARBA" id="ARBA00012382"/>
    </source>
</evidence>
<evidence type="ECO:0000256" key="13">
    <source>
        <dbReference type="ARBA" id="ARBA00032448"/>
    </source>
</evidence>
<dbReference type="CDD" id="cd00685">
    <property type="entry name" value="Trans_IPPS_HT"/>
    <property type="match status" value="1"/>
</dbReference>
<evidence type="ECO:0000256" key="12">
    <source>
        <dbReference type="ARBA" id="ARBA00032424"/>
    </source>
</evidence>
<comment type="caution">
    <text evidence="20">The sequence shown here is derived from an EMBL/GenBank/DDBJ whole genome shotgun (WGS) entry which is preliminary data.</text>
</comment>
<evidence type="ECO:0000313" key="21">
    <source>
        <dbReference type="Proteomes" id="UP000053475"/>
    </source>
</evidence>
<evidence type="ECO:0000256" key="11">
    <source>
        <dbReference type="ARBA" id="ARBA00032380"/>
    </source>
</evidence>
<dbReference type="GO" id="GO:0046872">
    <property type="term" value="F:metal ion binding"/>
    <property type="evidence" value="ECO:0007669"/>
    <property type="project" value="UniProtKB-KW"/>
</dbReference>
<organism evidence="20 21">
    <name type="scientific">Aspergillus ustus</name>
    <dbReference type="NCBI Taxonomy" id="40382"/>
    <lineage>
        <taxon>Eukaryota</taxon>
        <taxon>Fungi</taxon>
        <taxon>Dikarya</taxon>
        <taxon>Ascomycota</taxon>
        <taxon>Pezizomycotina</taxon>
        <taxon>Eurotiomycetes</taxon>
        <taxon>Eurotiomycetidae</taxon>
        <taxon>Eurotiales</taxon>
        <taxon>Aspergillaceae</taxon>
        <taxon>Aspergillus</taxon>
        <taxon>Aspergillus subgen. Nidulantes</taxon>
    </lineage>
</organism>
<evidence type="ECO:0000256" key="10">
    <source>
        <dbReference type="ARBA" id="ARBA00032052"/>
    </source>
</evidence>
<evidence type="ECO:0000256" key="15">
    <source>
        <dbReference type="ARBA" id="ARBA00033096"/>
    </source>
</evidence>
<keyword evidence="21" id="KW-1185">Reference proteome</keyword>
<evidence type="ECO:0000256" key="16">
    <source>
        <dbReference type="ARBA" id="ARBA00048119"/>
    </source>
</evidence>
<evidence type="ECO:0000256" key="3">
    <source>
        <dbReference type="ARBA" id="ARBA00006706"/>
    </source>
</evidence>
<evidence type="ECO:0000256" key="2">
    <source>
        <dbReference type="ARBA" id="ARBA00004721"/>
    </source>
</evidence>
<dbReference type="EMBL" id="JOMC01000195">
    <property type="protein sequence ID" value="KIA75415.1"/>
    <property type="molecule type" value="Genomic_DNA"/>
</dbReference>
<dbReference type="Pfam" id="PF00348">
    <property type="entry name" value="polyprenyl_synt"/>
    <property type="match status" value="1"/>
</dbReference>
<evidence type="ECO:0000256" key="7">
    <source>
        <dbReference type="ARBA" id="ARBA00022679"/>
    </source>
</evidence>
<evidence type="ECO:0000256" key="18">
    <source>
        <dbReference type="ARBA" id="ARBA00049399"/>
    </source>
</evidence>
<protein>
    <recommendedName>
        <fullName evidence="14">(2E,6E)-farnesyl diphosphate synthase</fullName>
        <ecNumber evidence="6">2.5.1.1</ecNumber>
        <ecNumber evidence="5">2.5.1.10</ecNumber>
        <ecNumber evidence="4">2.5.1.29</ecNumber>
    </recommendedName>
    <alternativeName>
        <fullName evidence="13">Dimethylallyltranstransferase</fullName>
    </alternativeName>
    <alternativeName>
        <fullName evidence="12">Farnesyl diphosphate synthase</fullName>
    </alternativeName>
    <alternativeName>
        <fullName evidence="10">Farnesyltranstransferase</fullName>
    </alternativeName>
    <alternativeName>
        <fullName evidence="15">Geranylgeranyl diphosphate synthase</fullName>
    </alternativeName>
    <alternativeName>
        <fullName evidence="11">Geranyltranstransferase</fullName>
    </alternativeName>
</protein>
<dbReference type="Gene3D" id="1.10.600.10">
    <property type="entry name" value="Farnesyl Diphosphate Synthase"/>
    <property type="match status" value="1"/>
</dbReference>
<reference evidence="20 21" key="1">
    <citation type="submission" date="2014-11" db="EMBL/GenBank/DDBJ databases">
        <title>Genomics derived discovery of secondary metabolites biosynthetic gene clusters in Aspergillus ustus.</title>
        <authorList>
            <person name="Pi B."/>
            <person name="Dai F."/>
            <person name="Song X."/>
            <person name="Zhu C."/>
            <person name="Li H."/>
            <person name="Yu D."/>
        </authorList>
    </citation>
    <scope>NUCLEOTIDE SEQUENCE [LARGE SCALE GENOMIC DNA]</scope>
    <source>
        <strain evidence="20 21">3.3904</strain>
    </source>
</reference>
<evidence type="ECO:0000256" key="8">
    <source>
        <dbReference type="ARBA" id="ARBA00022723"/>
    </source>
</evidence>
<dbReference type="GO" id="GO:0008299">
    <property type="term" value="P:isoprenoid biosynthetic process"/>
    <property type="evidence" value="ECO:0007669"/>
    <property type="project" value="InterPro"/>
</dbReference>
<dbReference type="InterPro" id="IPR008949">
    <property type="entry name" value="Isoprenoid_synthase_dom_sf"/>
</dbReference>
<dbReference type="PANTHER" id="PTHR12001:SF70">
    <property type="entry name" value="PYROPHOSPHATE SYNTHETASE ATMG, PUTATIVE (AFU_ORTHOLOGUE AFUA_8G02400)-RELATED"/>
    <property type="match status" value="1"/>
</dbReference>
<dbReference type="GO" id="GO:0004161">
    <property type="term" value="F:dimethylallyltranstransferase activity"/>
    <property type="evidence" value="ECO:0007669"/>
    <property type="project" value="UniProtKB-EC"/>
</dbReference>